<feature type="transmembrane region" description="Helical" evidence="6">
    <location>
        <begin position="222"/>
        <end position="242"/>
    </location>
</feature>
<dbReference type="RefSeq" id="WP_054717506.1">
    <property type="nucleotide sequence ID" value="NZ_CP045068.1"/>
</dbReference>
<dbReference type="PANTHER" id="PTHR11360">
    <property type="entry name" value="MONOCARBOXYLATE TRANSPORTER"/>
    <property type="match status" value="1"/>
</dbReference>
<evidence type="ECO:0000313" key="9">
    <source>
        <dbReference type="Proteomes" id="UP000388452"/>
    </source>
</evidence>
<dbReference type="InterPro" id="IPR050327">
    <property type="entry name" value="Proton-linked_MCT"/>
</dbReference>
<feature type="transmembrane region" description="Helical" evidence="6">
    <location>
        <begin position="254"/>
        <end position="274"/>
    </location>
</feature>
<evidence type="ECO:0000256" key="5">
    <source>
        <dbReference type="ARBA" id="ARBA00023136"/>
    </source>
</evidence>
<dbReference type="EMBL" id="CP045068">
    <property type="protein sequence ID" value="QFQ93026.1"/>
    <property type="molecule type" value="Genomic_DNA"/>
</dbReference>
<feature type="transmembrane region" description="Helical" evidence="6">
    <location>
        <begin position="132"/>
        <end position="153"/>
    </location>
</feature>
<dbReference type="Proteomes" id="UP000388452">
    <property type="component" value="Chromosome"/>
</dbReference>
<dbReference type="Gene3D" id="1.20.1250.20">
    <property type="entry name" value="MFS general substrate transporter like domains"/>
    <property type="match status" value="2"/>
</dbReference>
<feature type="transmembrane region" description="Helical" evidence="6">
    <location>
        <begin position="45"/>
        <end position="65"/>
    </location>
</feature>
<dbReference type="CDD" id="cd17353">
    <property type="entry name" value="MFS_OFA_like"/>
    <property type="match status" value="1"/>
</dbReference>
<dbReference type="PANTHER" id="PTHR11360:SF317">
    <property type="entry name" value="MAJOR FACILITATOR SUPERFAMILY (MFS) PROFILE DOMAIN-CONTAINING PROTEIN-RELATED"/>
    <property type="match status" value="1"/>
</dbReference>
<feature type="transmembrane region" description="Helical" evidence="6">
    <location>
        <begin position="72"/>
        <end position="92"/>
    </location>
</feature>
<dbReference type="GO" id="GO:0022857">
    <property type="term" value="F:transmembrane transporter activity"/>
    <property type="evidence" value="ECO:0007669"/>
    <property type="project" value="InterPro"/>
</dbReference>
<evidence type="ECO:0000259" key="7">
    <source>
        <dbReference type="PROSITE" id="PS50850"/>
    </source>
</evidence>
<evidence type="ECO:0000256" key="6">
    <source>
        <dbReference type="SAM" id="Phobius"/>
    </source>
</evidence>
<dbReference type="GO" id="GO:0005886">
    <property type="term" value="C:plasma membrane"/>
    <property type="evidence" value="ECO:0007669"/>
    <property type="project" value="UniProtKB-SubCell"/>
</dbReference>
<dbReference type="InterPro" id="IPR020846">
    <property type="entry name" value="MFS_dom"/>
</dbReference>
<evidence type="ECO:0000256" key="3">
    <source>
        <dbReference type="ARBA" id="ARBA00022692"/>
    </source>
</evidence>
<reference evidence="8 9" key="1">
    <citation type="submission" date="2019-10" db="EMBL/GenBank/DDBJ databases">
        <title>Genome sequencing of Lactobacillus manihotivorans.</title>
        <authorList>
            <person name="Kim K."/>
        </authorList>
    </citation>
    <scope>NUCLEOTIDE SEQUENCE [LARGE SCALE GENOMIC DNA]</scope>
    <source>
        <strain evidence="8 9">LM010</strain>
    </source>
</reference>
<sequence length="410" mass="43584">MRTNRYVVAVAGVVFHLMIGSVYAWSVYTQAIQAQTAWSEATISFAFSLAIFFLGLSAAFAGRLVERFGPNVTGTIASFCYGSGMLLTGVAIHTQQLWLLYLAYGAIGGLGLGFGYVTPVSTIIKWFPKHRGMAAGCAIMGFGFAAMLTSPIAHHLIATVGVVSTFYTLGILYFVVMIIAAQFIRPPKHAAKATFSQPAGVSLTGGQQLTANQAVRTREFRLLWLMFFINITCGIGLVAAASPMAQANTAMTPATAALMVGIIGVFNGLGRLLWASASDWLGRPNTFSAVFAIMLVLLLALLGIHSPALFTVAFCIILSGYGAGFSVIPTYLSDIFGTKELGAIHGYVLTAWGVAGLVGPVVLAYTHELTHSYNTTLFVFAGLELIALGTSFAIRKAFVKTPQTSRSTVR</sequence>
<evidence type="ECO:0000256" key="4">
    <source>
        <dbReference type="ARBA" id="ARBA00022989"/>
    </source>
</evidence>
<comment type="subcellular location">
    <subcellularLocation>
        <location evidence="1">Cell membrane</location>
        <topology evidence="1">Multi-pass membrane protein</topology>
    </subcellularLocation>
</comment>
<feature type="transmembrane region" description="Helical" evidence="6">
    <location>
        <begin position="377"/>
        <end position="398"/>
    </location>
</feature>
<dbReference type="AlphaFoldDB" id="A0A5P8JVF6"/>
<gene>
    <name evidence="8" type="ORF">LM010_13440</name>
</gene>
<keyword evidence="5 6" id="KW-0472">Membrane</keyword>
<feature type="transmembrane region" description="Helical" evidence="6">
    <location>
        <begin position="98"/>
        <end position="120"/>
    </location>
</feature>
<keyword evidence="3 6" id="KW-0812">Transmembrane</keyword>
<dbReference type="InterPro" id="IPR036259">
    <property type="entry name" value="MFS_trans_sf"/>
</dbReference>
<proteinExistence type="predicted"/>
<feature type="transmembrane region" description="Helical" evidence="6">
    <location>
        <begin position="310"/>
        <end position="332"/>
    </location>
</feature>
<dbReference type="PROSITE" id="PS50850">
    <property type="entry name" value="MFS"/>
    <property type="match status" value="1"/>
</dbReference>
<accession>A0A5P8JVF6</accession>
<evidence type="ECO:0000313" key="8">
    <source>
        <dbReference type="EMBL" id="QFQ93026.1"/>
    </source>
</evidence>
<protein>
    <submittedName>
        <fullName evidence="8">MFS transporter</fullName>
    </submittedName>
</protein>
<feature type="transmembrane region" description="Helical" evidence="6">
    <location>
        <begin position="286"/>
        <end position="304"/>
    </location>
</feature>
<feature type="transmembrane region" description="Helical" evidence="6">
    <location>
        <begin position="165"/>
        <end position="184"/>
    </location>
</feature>
<evidence type="ECO:0000256" key="1">
    <source>
        <dbReference type="ARBA" id="ARBA00004651"/>
    </source>
</evidence>
<organism evidence="8 9">
    <name type="scientific">Lacticaseibacillus manihotivorans</name>
    <dbReference type="NCBI Taxonomy" id="88233"/>
    <lineage>
        <taxon>Bacteria</taxon>
        <taxon>Bacillati</taxon>
        <taxon>Bacillota</taxon>
        <taxon>Bacilli</taxon>
        <taxon>Lactobacillales</taxon>
        <taxon>Lactobacillaceae</taxon>
        <taxon>Lacticaseibacillus</taxon>
    </lineage>
</organism>
<keyword evidence="2" id="KW-0813">Transport</keyword>
<evidence type="ECO:0000256" key="2">
    <source>
        <dbReference type="ARBA" id="ARBA00022448"/>
    </source>
</evidence>
<dbReference type="Pfam" id="PF07690">
    <property type="entry name" value="MFS_1"/>
    <property type="match status" value="1"/>
</dbReference>
<feature type="transmembrane region" description="Helical" evidence="6">
    <location>
        <begin position="7"/>
        <end position="25"/>
    </location>
</feature>
<keyword evidence="4 6" id="KW-1133">Transmembrane helix</keyword>
<name>A0A5P8JVF6_9LACO</name>
<feature type="domain" description="Major facilitator superfamily (MFS) profile" evidence="7">
    <location>
        <begin position="4"/>
        <end position="399"/>
    </location>
</feature>
<dbReference type="InterPro" id="IPR011701">
    <property type="entry name" value="MFS"/>
</dbReference>
<dbReference type="SUPFAM" id="SSF103473">
    <property type="entry name" value="MFS general substrate transporter"/>
    <property type="match status" value="1"/>
</dbReference>
<feature type="transmembrane region" description="Helical" evidence="6">
    <location>
        <begin position="344"/>
        <end position="365"/>
    </location>
</feature>